<dbReference type="EC" id="3.4.21.89" evidence="1"/>
<feature type="transmembrane region" description="Helical" evidence="3">
    <location>
        <begin position="152"/>
        <end position="170"/>
    </location>
</feature>
<dbReference type="NCBIfam" id="TIGR02228">
    <property type="entry name" value="sigpep_I_arch"/>
    <property type="match status" value="1"/>
</dbReference>
<dbReference type="GO" id="GO:0009003">
    <property type="term" value="F:signal peptidase activity"/>
    <property type="evidence" value="ECO:0007669"/>
    <property type="project" value="UniProtKB-EC"/>
</dbReference>
<proteinExistence type="predicted"/>
<sequence>MSSRPTSGGRSKGPIDWLGGVLLNLLAVLGVVCIVLVILGIVSNVSIMMFRTGSMSPTITAGSIAFVREIPAEEMAVGDVVTVDRGPDVLPVTHRVISILDTDEQTGAVTFEMRGDANEAKDPEPYVAESVRRVMFSVPGLAPIIQEFRNPYVLGGITVGASLLVVWAFWPRRDDEDDEVSDGEEPVEGGHTERVDDFATNTDRSPSRSPGSRSPRHALVLPVVAVFLAAGGGPTGATLDRAPDLVASEQTSPARPGQTEAHGQFLHLRAVGDETEMLSLSPGSSANWNVDVWADAPEPGQVSVEIGSGDTATPLSEELIVDVRVCAHLAALDDCPGGADRIVNGVPLDELGAAPDHDRFLLTMSGDEQRRIQVTVSLRPNADARAVAGQTSDVRVTAHGQGEEVSLGPGDPGPSEPGPSGELPWTGIEGWQWLLLAGIVLLGAGLTAVIRTRRSSR</sequence>
<feature type="compositionally biased region" description="Basic and acidic residues" evidence="2">
    <location>
        <begin position="188"/>
        <end position="197"/>
    </location>
</feature>
<dbReference type="PANTHER" id="PTHR10806">
    <property type="entry name" value="SIGNAL PEPTIDASE COMPLEX CATALYTIC SUBUNIT SEC11"/>
    <property type="match status" value="1"/>
</dbReference>
<evidence type="ECO:0000256" key="1">
    <source>
        <dbReference type="NCBIfam" id="TIGR02228"/>
    </source>
</evidence>
<dbReference type="AlphaFoldDB" id="A0A366IN07"/>
<feature type="transmembrane region" description="Helical" evidence="3">
    <location>
        <begin position="20"/>
        <end position="42"/>
    </location>
</feature>
<reference evidence="4 5" key="1">
    <citation type="submission" date="2018-06" db="EMBL/GenBank/DDBJ databases">
        <title>Freshwater and sediment microbial communities from various areas in North America, analyzing microbe dynamics in response to fracking.</title>
        <authorList>
            <person name="Lamendella R."/>
        </authorList>
    </citation>
    <scope>NUCLEOTIDE SEQUENCE [LARGE SCALE GENOMIC DNA]</scope>
    <source>
        <strain evidence="4 5">3b_TX</strain>
    </source>
</reference>
<dbReference type="GO" id="GO:0004252">
    <property type="term" value="F:serine-type endopeptidase activity"/>
    <property type="evidence" value="ECO:0007669"/>
    <property type="project" value="UniProtKB-UniRule"/>
</dbReference>
<evidence type="ECO:0000313" key="4">
    <source>
        <dbReference type="EMBL" id="RBP74464.1"/>
    </source>
</evidence>
<dbReference type="PANTHER" id="PTHR10806:SF6">
    <property type="entry name" value="SIGNAL PEPTIDASE COMPLEX CATALYTIC SUBUNIT SEC11"/>
    <property type="match status" value="1"/>
</dbReference>
<protein>
    <recommendedName>
        <fullName evidence="1">Signal peptidase I</fullName>
        <ecNumber evidence="1">3.4.21.89</ecNumber>
    </recommendedName>
</protein>
<evidence type="ECO:0000256" key="2">
    <source>
        <dbReference type="SAM" id="MobiDB-lite"/>
    </source>
</evidence>
<feature type="region of interest" description="Disordered" evidence="2">
    <location>
        <begin position="398"/>
        <end position="424"/>
    </location>
</feature>
<dbReference type="CDD" id="cd06530">
    <property type="entry name" value="S26_SPase_I"/>
    <property type="match status" value="1"/>
</dbReference>
<feature type="transmembrane region" description="Helical" evidence="3">
    <location>
        <begin position="430"/>
        <end position="450"/>
    </location>
</feature>
<keyword evidence="5" id="KW-1185">Reference proteome</keyword>
<dbReference type="InterPro" id="IPR019533">
    <property type="entry name" value="Peptidase_S26"/>
</dbReference>
<keyword evidence="3" id="KW-1133">Transmembrane helix</keyword>
<organism evidence="4 5">
    <name type="scientific">Brevibacterium celere</name>
    <dbReference type="NCBI Taxonomy" id="225845"/>
    <lineage>
        <taxon>Bacteria</taxon>
        <taxon>Bacillati</taxon>
        <taxon>Actinomycetota</taxon>
        <taxon>Actinomycetes</taxon>
        <taxon>Micrococcales</taxon>
        <taxon>Brevibacteriaceae</taxon>
        <taxon>Brevibacterium</taxon>
    </lineage>
</organism>
<feature type="compositionally biased region" description="Acidic residues" evidence="2">
    <location>
        <begin position="175"/>
        <end position="187"/>
    </location>
</feature>
<keyword evidence="3" id="KW-0812">Transmembrane</keyword>
<evidence type="ECO:0000313" key="5">
    <source>
        <dbReference type="Proteomes" id="UP000253509"/>
    </source>
</evidence>
<accession>A0A366IN07</accession>
<keyword evidence="3" id="KW-0472">Membrane</keyword>
<dbReference type="GO" id="GO:0006465">
    <property type="term" value="P:signal peptide processing"/>
    <property type="evidence" value="ECO:0007669"/>
    <property type="project" value="UniProtKB-UniRule"/>
</dbReference>
<name>A0A366IN07_9MICO</name>
<feature type="region of interest" description="Disordered" evidence="2">
    <location>
        <begin position="175"/>
        <end position="215"/>
    </location>
</feature>
<dbReference type="GO" id="GO:0016020">
    <property type="term" value="C:membrane"/>
    <property type="evidence" value="ECO:0007669"/>
    <property type="project" value="UniProtKB-UniRule"/>
</dbReference>
<dbReference type="InterPro" id="IPR001733">
    <property type="entry name" value="Peptidase_S26B"/>
</dbReference>
<dbReference type="Proteomes" id="UP000253509">
    <property type="component" value="Unassembled WGS sequence"/>
</dbReference>
<gene>
    <name evidence="4" type="ORF">DFO65_101183</name>
</gene>
<comment type="caution">
    <text evidence="4">The sequence shown here is derived from an EMBL/GenBank/DDBJ whole genome shotgun (WGS) entry which is preliminary data.</text>
</comment>
<evidence type="ECO:0000256" key="3">
    <source>
        <dbReference type="SAM" id="Phobius"/>
    </source>
</evidence>
<dbReference type="EMBL" id="QNSB01000001">
    <property type="protein sequence ID" value="RBP74464.1"/>
    <property type="molecule type" value="Genomic_DNA"/>
</dbReference>